<accession>A0A0T6BRG6</accession>
<evidence type="ECO:0000313" key="4">
    <source>
        <dbReference type="Proteomes" id="UP001341297"/>
    </source>
</evidence>
<reference evidence="1" key="2">
    <citation type="submission" date="2015-10" db="EMBL/GenBank/DDBJ databases">
        <authorList>
            <person name="Gilbert D.G."/>
        </authorList>
    </citation>
    <scope>NUCLEOTIDE SEQUENCE</scope>
    <source>
        <strain evidence="1">GO-13</strain>
    </source>
</reference>
<sequence>MYDVFIYVKPSEAITVKAETGEIIRRSSGRTRDLNVSRAVLECRAYEEEATIVCEKGEPACSAS</sequence>
<organism evidence="1 3">
    <name type="scientific">Bacillus glycinifermentans</name>
    <dbReference type="NCBI Taxonomy" id="1664069"/>
    <lineage>
        <taxon>Bacteria</taxon>
        <taxon>Bacillati</taxon>
        <taxon>Bacillota</taxon>
        <taxon>Bacilli</taxon>
        <taxon>Bacillales</taxon>
        <taxon>Bacillaceae</taxon>
        <taxon>Bacillus</taxon>
    </lineage>
</organism>
<dbReference type="Proteomes" id="UP000036168">
    <property type="component" value="Unassembled WGS sequence"/>
</dbReference>
<dbReference type="AlphaFoldDB" id="A0A0T6BRG6"/>
<dbReference type="Proteomes" id="UP001341297">
    <property type="component" value="Unassembled WGS sequence"/>
</dbReference>
<reference evidence="1 3" key="1">
    <citation type="journal article" date="2015" name="Int. J. Syst. Evol. Microbiol.">
        <title>Bacillus glycinifermentans sp. nov., isolated from fermented soybean paste.</title>
        <authorList>
            <person name="Kim S.J."/>
            <person name="Dunlap C.A."/>
            <person name="Kwon S.W."/>
            <person name="Rooney A.P."/>
        </authorList>
    </citation>
    <scope>NUCLEOTIDE SEQUENCE [LARGE SCALE GENOMIC DNA]</scope>
    <source>
        <strain evidence="1 3">GO-13</strain>
    </source>
</reference>
<dbReference type="OrthoDB" id="2929296at2"/>
<evidence type="ECO:0000313" key="3">
    <source>
        <dbReference type="Proteomes" id="UP000036168"/>
    </source>
</evidence>
<keyword evidence="4" id="KW-1185">Reference proteome</keyword>
<protein>
    <submittedName>
        <fullName evidence="1">Uncharacterized protein</fullName>
    </submittedName>
</protein>
<dbReference type="EMBL" id="LECW02000012">
    <property type="protein sequence ID" value="KRT94237.1"/>
    <property type="molecule type" value="Genomic_DNA"/>
</dbReference>
<gene>
    <name evidence="1" type="ORF">AB447_202810</name>
    <name evidence="2" type="ORF">P8828_13100</name>
</gene>
<name>A0A0T6BRG6_9BACI</name>
<comment type="caution">
    <text evidence="1">The sequence shown here is derived from an EMBL/GenBank/DDBJ whole genome shotgun (WGS) entry which is preliminary data.</text>
</comment>
<evidence type="ECO:0000313" key="1">
    <source>
        <dbReference type="EMBL" id="KRT94237.1"/>
    </source>
</evidence>
<evidence type="ECO:0000313" key="2">
    <source>
        <dbReference type="EMBL" id="MEC0485756.1"/>
    </source>
</evidence>
<reference evidence="2 4" key="3">
    <citation type="submission" date="2023-03" db="EMBL/GenBank/DDBJ databases">
        <title>Agriculturally important microbes genome sequencing.</title>
        <authorList>
            <person name="Dunlap C."/>
        </authorList>
    </citation>
    <scope>NUCLEOTIDE SEQUENCE [LARGE SCALE GENOMIC DNA]</scope>
    <source>
        <strain evidence="2 4">CBP-3203</strain>
    </source>
</reference>
<dbReference type="EMBL" id="JARRTL010000011">
    <property type="protein sequence ID" value="MEC0485756.1"/>
    <property type="molecule type" value="Genomic_DNA"/>
</dbReference>
<dbReference type="RefSeq" id="WP_048353168.1">
    <property type="nucleotide sequence ID" value="NZ_JARRTL010000011.1"/>
</dbReference>
<proteinExistence type="predicted"/>